<dbReference type="InterPro" id="IPR002559">
    <property type="entry name" value="Transposase_11"/>
</dbReference>
<dbReference type="InterPro" id="IPR051698">
    <property type="entry name" value="Transposase_11-like"/>
</dbReference>
<dbReference type="GO" id="GO:0003677">
    <property type="term" value="F:DNA binding"/>
    <property type="evidence" value="ECO:0007669"/>
    <property type="project" value="InterPro"/>
</dbReference>
<feature type="non-terminal residue" evidence="2">
    <location>
        <position position="209"/>
    </location>
</feature>
<dbReference type="InterPro" id="IPR047647">
    <property type="entry name" value="ISAs1_transpos"/>
</dbReference>
<accession>A0A6B3C8B7</accession>
<gene>
    <name evidence="2" type="ORF">G3I71_45560</name>
</gene>
<evidence type="ECO:0000259" key="1">
    <source>
        <dbReference type="Pfam" id="PF01609"/>
    </source>
</evidence>
<feature type="non-terminal residue" evidence="2">
    <location>
        <position position="1"/>
    </location>
</feature>
<comment type="caution">
    <text evidence="2">The sequence shown here is derived from an EMBL/GenBank/DDBJ whole genome shotgun (WGS) entry which is preliminary data.</text>
</comment>
<dbReference type="EMBL" id="JAAGLU010000252">
    <property type="protein sequence ID" value="NEC92849.1"/>
    <property type="molecule type" value="Genomic_DNA"/>
</dbReference>
<evidence type="ECO:0000313" key="2">
    <source>
        <dbReference type="EMBL" id="NEC92849.1"/>
    </source>
</evidence>
<dbReference type="NCBIfam" id="NF033564">
    <property type="entry name" value="transpos_ISAs1"/>
    <property type="match status" value="1"/>
</dbReference>
<dbReference type="PANTHER" id="PTHR30298:SF0">
    <property type="entry name" value="PROTEIN YBFL-RELATED"/>
    <property type="match status" value="1"/>
</dbReference>
<protein>
    <submittedName>
        <fullName evidence="2">ISAs1 family transposase</fullName>
    </submittedName>
</protein>
<dbReference type="Pfam" id="PF01609">
    <property type="entry name" value="DDE_Tnp_1"/>
    <property type="match status" value="1"/>
</dbReference>
<feature type="domain" description="Transposase IS4-like" evidence="1">
    <location>
        <begin position="28"/>
        <end position="152"/>
    </location>
</feature>
<dbReference type="GO" id="GO:0006313">
    <property type="term" value="P:DNA transposition"/>
    <property type="evidence" value="ECO:0007669"/>
    <property type="project" value="InterPro"/>
</dbReference>
<dbReference type="PANTHER" id="PTHR30298">
    <property type="entry name" value="H REPEAT-ASSOCIATED PREDICTED TRANSPOSASE"/>
    <property type="match status" value="1"/>
</dbReference>
<reference evidence="2" key="1">
    <citation type="submission" date="2020-01" db="EMBL/GenBank/DDBJ databases">
        <title>Insect and environment-associated Actinomycetes.</title>
        <authorList>
            <person name="Currrie C."/>
            <person name="Chevrette M."/>
            <person name="Carlson C."/>
            <person name="Stubbendieck R."/>
            <person name="Wendt-Pienkowski E."/>
        </authorList>
    </citation>
    <scope>NUCLEOTIDE SEQUENCE</scope>
    <source>
        <strain evidence="2">SID12501</strain>
    </source>
</reference>
<dbReference type="AlphaFoldDB" id="A0A6B3C8B7"/>
<dbReference type="GO" id="GO:0004803">
    <property type="term" value="F:transposase activity"/>
    <property type="evidence" value="ECO:0007669"/>
    <property type="project" value="InterPro"/>
</dbReference>
<dbReference type="RefSeq" id="WP_164324816.1">
    <property type="nucleotide sequence ID" value="NZ_JAAGLU010000252.1"/>
</dbReference>
<name>A0A6B3C8B7_9ACTN</name>
<organism evidence="2">
    <name type="scientific">Streptomyces sp. SID12501</name>
    <dbReference type="NCBI Taxonomy" id="2706042"/>
    <lineage>
        <taxon>Bacteria</taxon>
        <taxon>Bacillati</taxon>
        <taxon>Actinomycetota</taxon>
        <taxon>Actinomycetes</taxon>
        <taxon>Kitasatosporales</taxon>
        <taxon>Streptomycetaceae</taxon>
        <taxon>Streptomyces</taxon>
    </lineage>
</organism>
<proteinExistence type="predicted"/>
<sequence length="209" mass="22782">TARRVLVLVCPAWLADLLGHGPAGTESVAVDGKTARGSRTETAPAAHLLSAVTATGRTVSQLRVPDKTNEITGFTALLAPFDLTGTVVTADDLHTQREHAKWLVEVKNAHYLMVVKGNQPKLHAAVKALPWKEVTARRYDREAGHGRRETRSVRTLTVTGLGLDFPYLVQAVRILRHRTDLKTGKVTRQTVHAISDMTSFEASPQAIGR</sequence>